<feature type="transmembrane region" description="Helical" evidence="5">
    <location>
        <begin position="333"/>
        <end position="354"/>
    </location>
</feature>
<dbReference type="InterPro" id="IPR036259">
    <property type="entry name" value="MFS_trans_sf"/>
</dbReference>
<keyword evidence="2 5" id="KW-0812">Transmembrane</keyword>
<evidence type="ECO:0000256" key="5">
    <source>
        <dbReference type="SAM" id="Phobius"/>
    </source>
</evidence>
<dbReference type="AlphaFoldDB" id="A0A7W8EH17"/>
<evidence type="ECO:0000313" key="6">
    <source>
        <dbReference type="EMBL" id="MBB5079134.1"/>
    </source>
</evidence>
<feature type="transmembrane region" description="Helical" evidence="5">
    <location>
        <begin position="267"/>
        <end position="288"/>
    </location>
</feature>
<feature type="transmembrane region" description="Helical" evidence="5">
    <location>
        <begin position="69"/>
        <end position="87"/>
    </location>
</feature>
<comment type="caution">
    <text evidence="6">The sequence shown here is derived from an EMBL/GenBank/DDBJ whole genome shotgun (WGS) entry which is preliminary data.</text>
</comment>
<keyword evidence="3 5" id="KW-1133">Transmembrane helix</keyword>
<dbReference type="InterPro" id="IPR051788">
    <property type="entry name" value="MFS_Transporter"/>
</dbReference>
<dbReference type="GO" id="GO:0022857">
    <property type="term" value="F:transmembrane transporter activity"/>
    <property type="evidence" value="ECO:0007669"/>
    <property type="project" value="InterPro"/>
</dbReference>
<protein>
    <submittedName>
        <fullName evidence="6">MFS family permease</fullName>
    </submittedName>
</protein>
<feature type="transmembrane region" description="Helical" evidence="5">
    <location>
        <begin position="125"/>
        <end position="149"/>
    </location>
</feature>
<dbReference type="PANTHER" id="PTHR23514:SF13">
    <property type="entry name" value="INNER MEMBRANE PROTEIN YBJJ"/>
    <property type="match status" value="1"/>
</dbReference>
<dbReference type="Pfam" id="PF07690">
    <property type="entry name" value="MFS_1"/>
    <property type="match status" value="1"/>
</dbReference>
<evidence type="ECO:0000256" key="4">
    <source>
        <dbReference type="ARBA" id="ARBA00023136"/>
    </source>
</evidence>
<name>A0A7W8EH17_9ACTN</name>
<reference evidence="6 7" key="1">
    <citation type="submission" date="2020-08" db="EMBL/GenBank/DDBJ databases">
        <title>Genomic Encyclopedia of Type Strains, Phase IV (KMG-IV): sequencing the most valuable type-strain genomes for metagenomic binning, comparative biology and taxonomic classification.</title>
        <authorList>
            <person name="Goeker M."/>
        </authorList>
    </citation>
    <scope>NUCLEOTIDE SEQUENCE [LARGE SCALE GENOMIC DNA]</scope>
    <source>
        <strain evidence="6 7">DSM 45385</strain>
    </source>
</reference>
<feature type="transmembrane region" description="Helical" evidence="5">
    <location>
        <begin position="200"/>
        <end position="218"/>
    </location>
</feature>
<evidence type="ECO:0000256" key="1">
    <source>
        <dbReference type="ARBA" id="ARBA00004141"/>
    </source>
</evidence>
<evidence type="ECO:0000256" key="3">
    <source>
        <dbReference type="ARBA" id="ARBA00022989"/>
    </source>
</evidence>
<organism evidence="6 7">
    <name type="scientific">Nonomuraea endophytica</name>
    <dbReference type="NCBI Taxonomy" id="714136"/>
    <lineage>
        <taxon>Bacteria</taxon>
        <taxon>Bacillati</taxon>
        <taxon>Actinomycetota</taxon>
        <taxon>Actinomycetes</taxon>
        <taxon>Streptosporangiales</taxon>
        <taxon>Streptosporangiaceae</taxon>
        <taxon>Nonomuraea</taxon>
    </lineage>
</organism>
<keyword evidence="4 5" id="KW-0472">Membrane</keyword>
<accession>A0A7W8EH17</accession>
<keyword evidence="7" id="KW-1185">Reference proteome</keyword>
<evidence type="ECO:0000256" key="2">
    <source>
        <dbReference type="ARBA" id="ARBA00022692"/>
    </source>
</evidence>
<dbReference type="GO" id="GO:0016020">
    <property type="term" value="C:membrane"/>
    <property type="evidence" value="ECO:0007669"/>
    <property type="project" value="UniProtKB-SubCell"/>
</dbReference>
<dbReference type="SUPFAM" id="SSF103473">
    <property type="entry name" value="MFS general substrate transporter"/>
    <property type="match status" value="1"/>
</dbReference>
<dbReference type="EMBL" id="JACHIN010000006">
    <property type="protein sequence ID" value="MBB5079134.1"/>
    <property type="molecule type" value="Genomic_DNA"/>
</dbReference>
<feature type="transmembrane region" description="Helical" evidence="5">
    <location>
        <begin position="39"/>
        <end position="57"/>
    </location>
</feature>
<feature type="transmembrane region" description="Helical" evidence="5">
    <location>
        <begin position="7"/>
        <end position="27"/>
    </location>
</feature>
<feature type="transmembrane region" description="Helical" evidence="5">
    <location>
        <begin position="93"/>
        <end position="113"/>
    </location>
</feature>
<comment type="subcellular location">
    <subcellularLocation>
        <location evidence="1">Membrane</location>
        <topology evidence="1">Multi-pass membrane protein</topology>
    </subcellularLocation>
</comment>
<dbReference type="Gene3D" id="1.20.1250.20">
    <property type="entry name" value="MFS general substrate transporter like domains"/>
    <property type="match status" value="2"/>
</dbReference>
<feature type="transmembrane region" description="Helical" evidence="5">
    <location>
        <begin position="360"/>
        <end position="383"/>
    </location>
</feature>
<feature type="transmembrane region" description="Helical" evidence="5">
    <location>
        <begin position="238"/>
        <end position="255"/>
    </location>
</feature>
<feature type="transmembrane region" description="Helical" evidence="5">
    <location>
        <begin position="300"/>
        <end position="321"/>
    </location>
</feature>
<evidence type="ECO:0000313" key="7">
    <source>
        <dbReference type="Proteomes" id="UP000568380"/>
    </source>
</evidence>
<gene>
    <name evidence="6" type="ORF">HNR40_004620</name>
</gene>
<feature type="transmembrane region" description="Helical" evidence="5">
    <location>
        <begin position="155"/>
        <end position="173"/>
    </location>
</feature>
<sequence>MAGRGTIMLSYGLTGVMNALWGATLPATDARLELGPGRLGGLLMALAVGALVAMPVAGRLAERWTGRRLLRICAPAAALGLAGPALAGGVETLMISAVVLGMLFGLLNVALSLQAAAVERSLARPIMATVHGTWTLGAVAGGAVITAALRAGLDVRVLMGAGAIILALALLGVKGTPDPRLRLVPQPAEHARPAPPRPGLMVMLGVVGAAAFITEGAATDWAGVHATRVLGADPATGSLVYTVFFVAMTLVRFAGDALRTRLGVRTTIRLCGVTATAGYGLVLLAGVLPFGAAARVGCAMAGWALAGAGMAVVWPIVASLLGAADGAARRLSAVTTISYGGGLVGPALIGYVATAATLPLALVIPAALALLVATAAPPLLNAVSVSATRNRPIAATTSRSTS</sequence>
<dbReference type="InterPro" id="IPR011701">
    <property type="entry name" value="MFS"/>
</dbReference>
<dbReference type="RefSeq" id="WP_184964536.1">
    <property type="nucleotide sequence ID" value="NZ_JACHIN010000006.1"/>
</dbReference>
<dbReference type="PANTHER" id="PTHR23514">
    <property type="entry name" value="BYPASS OF STOP CODON PROTEIN 6"/>
    <property type="match status" value="1"/>
</dbReference>
<proteinExistence type="predicted"/>
<dbReference type="Proteomes" id="UP000568380">
    <property type="component" value="Unassembled WGS sequence"/>
</dbReference>